<evidence type="ECO:0000313" key="15">
    <source>
        <dbReference type="EMBL" id="CAL8071491.1"/>
    </source>
</evidence>
<dbReference type="InterPro" id="IPR034732">
    <property type="entry name" value="EPHD"/>
</dbReference>
<feature type="domain" description="PHD-type" evidence="14">
    <location>
        <begin position="769"/>
        <end position="902"/>
    </location>
</feature>
<dbReference type="Gene3D" id="3.60.40.10">
    <property type="entry name" value="PPM-type phosphatase domain"/>
    <property type="match status" value="1"/>
</dbReference>
<proteinExistence type="inferred from homology"/>
<evidence type="ECO:0000256" key="5">
    <source>
        <dbReference type="ARBA" id="ARBA00022723"/>
    </source>
</evidence>
<feature type="domain" description="PPM-type phosphatase" evidence="13">
    <location>
        <begin position="37"/>
        <end position="301"/>
    </location>
</feature>
<dbReference type="EMBL" id="CAXLJM020000006">
    <property type="protein sequence ID" value="CAL8071491.1"/>
    <property type="molecule type" value="Genomic_DNA"/>
</dbReference>
<name>A0ABP1PR57_9HEXA</name>
<dbReference type="InterPro" id="IPR015655">
    <property type="entry name" value="PP2C"/>
</dbReference>
<evidence type="ECO:0000256" key="2">
    <source>
        <dbReference type="ARBA" id="ARBA00001946"/>
    </source>
</evidence>
<evidence type="ECO:0000256" key="12">
    <source>
        <dbReference type="SAM" id="MobiDB-lite"/>
    </source>
</evidence>
<evidence type="ECO:0000256" key="3">
    <source>
        <dbReference type="ARBA" id="ARBA00006702"/>
    </source>
</evidence>
<feature type="compositionally biased region" description="Polar residues" evidence="12">
    <location>
        <begin position="708"/>
        <end position="719"/>
    </location>
</feature>
<keyword evidence="16" id="KW-1185">Reference proteome</keyword>
<feature type="compositionally biased region" description="Basic and acidic residues" evidence="12">
    <location>
        <begin position="1291"/>
        <end position="1313"/>
    </location>
</feature>
<dbReference type="Gene3D" id="3.30.40.10">
    <property type="entry name" value="Zinc/RING finger domain, C3HC4 (zinc finger)"/>
    <property type="match status" value="1"/>
</dbReference>
<feature type="compositionally biased region" description="Basic residues" evidence="12">
    <location>
        <begin position="1232"/>
        <end position="1241"/>
    </location>
</feature>
<dbReference type="EC" id="3.1.3.16" evidence="4"/>
<evidence type="ECO:0000256" key="11">
    <source>
        <dbReference type="RuleBase" id="RU003465"/>
    </source>
</evidence>
<feature type="region of interest" description="Disordered" evidence="12">
    <location>
        <begin position="977"/>
        <end position="1176"/>
    </location>
</feature>
<feature type="compositionally biased region" description="Polar residues" evidence="12">
    <location>
        <begin position="1089"/>
        <end position="1105"/>
    </location>
</feature>
<evidence type="ECO:0000256" key="10">
    <source>
        <dbReference type="ARBA" id="ARBA00023211"/>
    </source>
</evidence>
<comment type="cofactor">
    <cofactor evidence="2">
        <name>Mg(2+)</name>
        <dbReference type="ChEBI" id="CHEBI:18420"/>
    </cofactor>
</comment>
<dbReference type="CDD" id="cd00143">
    <property type="entry name" value="PP2Cc"/>
    <property type="match status" value="1"/>
</dbReference>
<feature type="compositionally biased region" description="Basic and acidic residues" evidence="12">
    <location>
        <begin position="994"/>
        <end position="1010"/>
    </location>
</feature>
<comment type="cofactor">
    <cofactor evidence="1">
        <name>Mn(2+)</name>
        <dbReference type="ChEBI" id="CHEBI:29035"/>
    </cofactor>
</comment>
<dbReference type="Pfam" id="PF13771">
    <property type="entry name" value="zf-HC5HC2H"/>
    <property type="match status" value="1"/>
</dbReference>
<feature type="region of interest" description="Disordered" evidence="12">
    <location>
        <begin position="439"/>
        <end position="461"/>
    </location>
</feature>
<feature type="compositionally biased region" description="Polar residues" evidence="12">
    <location>
        <begin position="1205"/>
        <end position="1214"/>
    </location>
</feature>
<evidence type="ECO:0000256" key="8">
    <source>
        <dbReference type="ARBA" id="ARBA00022833"/>
    </source>
</evidence>
<dbReference type="PANTHER" id="PTHR13832">
    <property type="entry name" value="PROTEIN PHOSPHATASE 2C"/>
    <property type="match status" value="1"/>
</dbReference>
<dbReference type="SUPFAM" id="SSF81606">
    <property type="entry name" value="PP2C-like"/>
    <property type="match status" value="1"/>
</dbReference>
<accession>A0ABP1PR57</accession>
<dbReference type="Proteomes" id="UP001642540">
    <property type="component" value="Unassembled WGS sequence"/>
</dbReference>
<feature type="compositionally biased region" description="Acidic residues" evidence="12">
    <location>
        <begin position="1161"/>
        <end position="1171"/>
    </location>
</feature>
<evidence type="ECO:0000256" key="6">
    <source>
        <dbReference type="ARBA" id="ARBA00022771"/>
    </source>
</evidence>
<feature type="region of interest" description="Disordered" evidence="12">
    <location>
        <begin position="632"/>
        <end position="723"/>
    </location>
</feature>
<dbReference type="PROSITE" id="PS51746">
    <property type="entry name" value="PPM_2"/>
    <property type="match status" value="1"/>
</dbReference>
<protein>
    <recommendedName>
        <fullName evidence="4">protein-serine/threonine phosphatase</fullName>
        <ecNumber evidence="4">3.1.3.16</ecNumber>
    </recommendedName>
</protein>
<evidence type="ECO:0000256" key="1">
    <source>
        <dbReference type="ARBA" id="ARBA00001936"/>
    </source>
</evidence>
<dbReference type="PROSITE" id="PS01032">
    <property type="entry name" value="PPM_1"/>
    <property type="match status" value="1"/>
</dbReference>
<evidence type="ECO:0000256" key="9">
    <source>
        <dbReference type="ARBA" id="ARBA00022912"/>
    </source>
</evidence>
<dbReference type="SMART" id="SM00332">
    <property type="entry name" value="PP2Cc"/>
    <property type="match status" value="1"/>
</dbReference>
<keyword evidence="8" id="KW-0862">Zinc</keyword>
<evidence type="ECO:0000256" key="7">
    <source>
        <dbReference type="ARBA" id="ARBA00022801"/>
    </source>
</evidence>
<dbReference type="PANTHER" id="PTHR13832:SF565">
    <property type="entry name" value="AT28366P-RELATED"/>
    <property type="match status" value="1"/>
</dbReference>
<feature type="region of interest" description="Disordered" evidence="12">
    <location>
        <begin position="1"/>
        <end position="24"/>
    </location>
</feature>
<evidence type="ECO:0000313" key="16">
    <source>
        <dbReference type="Proteomes" id="UP001642540"/>
    </source>
</evidence>
<dbReference type="InterPro" id="IPR000222">
    <property type="entry name" value="PP2C_BS"/>
</dbReference>
<evidence type="ECO:0000259" key="14">
    <source>
        <dbReference type="PROSITE" id="PS51805"/>
    </source>
</evidence>
<keyword evidence="10" id="KW-0464">Manganese</keyword>
<feature type="compositionally biased region" description="Polar residues" evidence="12">
    <location>
        <begin position="439"/>
        <end position="460"/>
    </location>
</feature>
<gene>
    <name evidence="15" type="ORF">ODALV1_LOCUS1741</name>
</gene>
<keyword evidence="9 11" id="KW-0904">Protein phosphatase</keyword>
<comment type="similarity">
    <text evidence="3 11">Belongs to the PP2C family.</text>
</comment>
<feature type="region of interest" description="Disordered" evidence="12">
    <location>
        <begin position="904"/>
        <end position="958"/>
    </location>
</feature>
<comment type="caution">
    <text evidence="15">The sequence shown here is derived from an EMBL/GenBank/DDBJ whole genome shotgun (WGS) entry which is preliminary data.</text>
</comment>
<feature type="compositionally biased region" description="Basic and acidic residues" evidence="12">
    <location>
        <begin position="1267"/>
        <end position="1283"/>
    </location>
</feature>
<evidence type="ECO:0000259" key="13">
    <source>
        <dbReference type="PROSITE" id="PS51746"/>
    </source>
</evidence>
<dbReference type="InterPro" id="IPR001932">
    <property type="entry name" value="PPM-type_phosphatase-like_dom"/>
</dbReference>
<sequence length="1319" mass="145322">MAAKNQFGATSSADSVTAGKKPVTKKPSVGYRTRTFYAGSSYVQGWGESMEDTSTLRFHFDNDDPEAGFFGVFDGHGGKAISEHAAYHLHKFVIQTPEYQDGDIGAALRQGFLQFDGAMMHDEQMKNEGGGSTAVTVFIKNDQLYCGNAGDSRAVASLNGLAHPLSSEHKPSNPKEAIRIKDAGGWVQHNRINDNLAISRGFGDFLFKRNSSKSQEEQMVIAFPDVEQRTVTEDYEFVILATKPVWDVITNEEAVQFIRIRLGNRMEPKKVCEELLTNCISPHFEMGGLGCDNMTVILVCFLHGKTWEHFCNKIVTTVTIKTELDTEESQETCLRSTSGRSDDEDLNSYRVFVKMPSKSTTLKCRSDTQSSTTYVKGGIRVSVIETESIPESSGQVQVSAKKTNVVKSGRKLSSSMFDSSVTPDAEEDYSDAITTSMKTPVQNTPVKGSSKRVFSTSTPHDSFDVSMQAGTSGSMGQAQVSAKETSVVRSGRNLRSSLLDTSVTPDAKEDYSDAITDLAKTPAQTTTLQISTESGVSVSIPQDNIEVQIQAPTPGSSGQAEVSNKKANVDGDRRSLRYSPVNMCVDTLINTVNSVVAHPISNKSFVRNSKMADGHGSEAEDVSVIVAEELLTQKTKPHHKRSPQGILNASSTNPQKSLNESAQEVTPGCSSGPVNESPMNDELEGRRRLSTSSTDSTAANGTEEDISDTMNSDCKTPNKSFPEPVLSASNIQENPTATVELASPRASTSRVVADLNLGQENLNFDSDVPWICSFCRLGPHVKVRVPFNSGWAYPYAMGDLFGPYYANLPSVYGNSSSRRETWMHGDCALWAGRLLLVNTTLKYLEETLMSADKNVCSVCGKNGATISCHERKGNLCVHFPCAKLTDWKLDNTNFLAYCPKHNASSRNPQTSMVESAQEATPGCSLGPVNESPMNDELEGRRRLSTSSTDSTAANDTEEDMSDAMNCICTQRKNAEECEKKPIEEQESALATQEKSTDRSRRGKAQGKDLQVEGSTEVAIKSTNEQGSISAPPEIHAKRTRRAQIKEKAADLQVKNSTEVEEEEQESVFMSTKKPVKRTRRGKPEVDDLQVNNNTDIEGKSTNVQENAPEASKKPVNRARRGKAKDLQVEENEEVSIREHGRNVSPQEKSTNRPRRLKAQPEDADLEVVNDTEVERERTIVRGSVSAIPETLVKQTRRANTWQKVENLQLKSNSEVEVESKKDQESGSVPSKKPVKRTRRGQVKNLEGVENEEESTREQESTSVVQDKPAKDTRRWQAKDKDVQTEDNVEIEEPKRTTRAKRGIEEIHKAEPTRVMRRRK</sequence>
<reference evidence="15 16" key="1">
    <citation type="submission" date="2024-08" db="EMBL/GenBank/DDBJ databases">
        <authorList>
            <person name="Cucini C."/>
            <person name="Frati F."/>
        </authorList>
    </citation>
    <scope>NUCLEOTIDE SEQUENCE [LARGE SCALE GENOMIC DNA]</scope>
</reference>
<feature type="compositionally biased region" description="Polar residues" evidence="12">
    <location>
        <begin position="645"/>
        <end position="678"/>
    </location>
</feature>
<keyword evidence="5" id="KW-0479">Metal-binding</keyword>
<dbReference type="PROSITE" id="PS51805">
    <property type="entry name" value="EPHD"/>
    <property type="match status" value="1"/>
</dbReference>
<dbReference type="InterPro" id="IPR013083">
    <property type="entry name" value="Znf_RING/FYVE/PHD"/>
</dbReference>
<dbReference type="InterPro" id="IPR036457">
    <property type="entry name" value="PPM-type-like_dom_sf"/>
</dbReference>
<keyword evidence="7 11" id="KW-0378">Hydrolase</keyword>
<feature type="region of interest" description="Disordered" evidence="12">
    <location>
        <begin position="1205"/>
        <end position="1319"/>
    </location>
</feature>
<feature type="compositionally biased region" description="Polar residues" evidence="12">
    <location>
        <begin position="904"/>
        <end position="918"/>
    </location>
</feature>
<dbReference type="Pfam" id="PF00481">
    <property type="entry name" value="PP2C"/>
    <property type="match status" value="1"/>
</dbReference>
<feature type="compositionally biased region" description="Low complexity" evidence="12">
    <location>
        <begin position="944"/>
        <end position="954"/>
    </location>
</feature>
<keyword evidence="6" id="KW-0863">Zinc-finger</keyword>
<organism evidence="15 16">
    <name type="scientific">Orchesella dallaii</name>
    <dbReference type="NCBI Taxonomy" id="48710"/>
    <lineage>
        <taxon>Eukaryota</taxon>
        <taxon>Metazoa</taxon>
        <taxon>Ecdysozoa</taxon>
        <taxon>Arthropoda</taxon>
        <taxon>Hexapoda</taxon>
        <taxon>Collembola</taxon>
        <taxon>Entomobryomorpha</taxon>
        <taxon>Entomobryoidea</taxon>
        <taxon>Orchesellidae</taxon>
        <taxon>Orchesellinae</taxon>
        <taxon>Orchesella</taxon>
    </lineage>
</organism>
<evidence type="ECO:0000256" key="4">
    <source>
        <dbReference type="ARBA" id="ARBA00013081"/>
    </source>
</evidence>